<organism evidence="4 5">
    <name type="scientific">Seriola dumerili</name>
    <name type="common">Greater amberjack</name>
    <name type="synonym">Caranx dumerili</name>
    <dbReference type="NCBI Taxonomy" id="41447"/>
    <lineage>
        <taxon>Eukaryota</taxon>
        <taxon>Metazoa</taxon>
        <taxon>Chordata</taxon>
        <taxon>Craniata</taxon>
        <taxon>Vertebrata</taxon>
        <taxon>Euteleostomi</taxon>
        <taxon>Actinopterygii</taxon>
        <taxon>Neopterygii</taxon>
        <taxon>Teleostei</taxon>
        <taxon>Neoteleostei</taxon>
        <taxon>Acanthomorphata</taxon>
        <taxon>Carangaria</taxon>
        <taxon>Carangiformes</taxon>
        <taxon>Carangidae</taxon>
        <taxon>Seriola</taxon>
    </lineage>
</organism>
<dbReference type="Gene3D" id="1.25.40.20">
    <property type="entry name" value="Ankyrin repeat-containing domain"/>
    <property type="match status" value="1"/>
</dbReference>
<protein>
    <submittedName>
        <fullName evidence="4">Uncharacterized protein</fullName>
    </submittedName>
</protein>
<evidence type="ECO:0000256" key="3">
    <source>
        <dbReference type="PROSITE-ProRule" id="PRU00023"/>
    </source>
</evidence>
<proteinExistence type="predicted"/>
<keyword evidence="1" id="KW-0677">Repeat</keyword>
<reference evidence="4" key="2">
    <citation type="submission" date="2025-09" db="UniProtKB">
        <authorList>
            <consortium name="Ensembl"/>
        </authorList>
    </citation>
    <scope>IDENTIFICATION</scope>
</reference>
<dbReference type="PROSITE" id="PS50088">
    <property type="entry name" value="ANK_REPEAT"/>
    <property type="match status" value="2"/>
</dbReference>
<dbReference type="AlphaFoldDB" id="A0A3B4T485"/>
<dbReference type="PANTHER" id="PTHR24198:SF194">
    <property type="entry name" value="INVERSIN-A"/>
    <property type="match status" value="1"/>
</dbReference>
<keyword evidence="5" id="KW-1185">Reference proteome</keyword>
<dbReference type="Ensembl" id="ENSSDUT00000000991.1">
    <property type="protein sequence ID" value="ENSSDUP00000000946.1"/>
    <property type="gene ID" value="ENSSDUG00000000777.1"/>
</dbReference>
<dbReference type="Pfam" id="PF12796">
    <property type="entry name" value="Ank_2"/>
    <property type="match status" value="1"/>
</dbReference>
<sequence length="113" mass="12680">MDQILSAGGLWSNLCQFKVPDVKRLELQDNNGHTALHNAASWGHTDIVRALLKASASIYTLDLHNKTPIHLAAENEHLDSVKVLVKEEAKQSESHTRDMFLHMAATEDNWRLA</sequence>
<name>A0A3B4T485_SERDU</name>
<reference evidence="4" key="1">
    <citation type="submission" date="2025-08" db="UniProtKB">
        <authorList>
            <consortium name="Ensembl"/>
        </authorList>
    </citation>
    <scope>IDENTIFICATION</scope>
</reference>
<dbReference type="PANTHER" id="PTHR24198">
    <property type="entry name" value="ANKYRIN REPEAT AND PROTEIN KINASE DOMAIN-CONTAINING PROTEIN"/>
    <property type="match status" value="1"/>
</dbReference>
<dbReference type="InterPro" id="IPR036770">
    <property type="entry name" value="Ankyrin_rpt-contain_sf"/>
</dbReference>
<dbReference type="SMART" id="SM00248">
    <property type="entry name" value="ANK"/>
    <property type="match status" value="2"/>
</dbReference>
<accession>A0A3B4T485</accession>
<evidence type="ECO:0000256" key="1">
    <source>
        <dbReference type="ARBA" id="ARBA00022737"/>
    </source>
</evidence>
<dbReference type="PROSITE" id="PS50297">
    <property type="entry name" value="ANK_REP_REGION"/>
    <property type="match status" value="2"/>
</dbReference>
<evidence type="ECO:0000256" key="2">
    <source>
        <dbReference type="ARBA" id="ARBA00023043"/>
    </source>
</evidence>
<dbReference type="Proteomes" id="UP000261420">
    <property type="component" value="Unplaced"/>
</dbReference>
<feature type="repeat" description="ANK" evidence="3">
    <location>
        <begin position="64"/>
        <end position="96"/>
    </location>
</feature>
<dbReference type="STRING" id="41447.ENSSDUP00000000946"/>
<evidence type="ECO:0000313" key="4">
    <source>
        <dbReference type="Ensembl" id="ENSSDUP00000000946.1"/>
    </source>
</evidence>
<dbReference type="SUPFAM" id="SSF48403">
    <property type="entry name" value="Ankyrin repeat"/>
    <property type="match status" value="1"/>
</dbReference>
<dbReference type="InterPro" id="IPR002110">
    <property type="entry name" value="Ankyrin_rpt"/>
</dbReference>
<evidence type="ECO:0000313" key="5">
    <source>
        <dbReference type="Proteomes" id="UP000261420"/>
    </source>
</evidence>
<keyword evidence="2 3" id="KW-0040">ANK repeat</keyword>
<feature type="repeat" description="ANK" evidence="3">
    <location>
        <begin position="31"/>
        <end position="63"/>
    </location>
</feature>